<sequence length="103" mass="11467">MHSWLNCIGDASLLKLQEEHGQKGARVDCLPAIESRVEAASMDDGAVRVAPGEEGLERRMPRPRRTARLRARQARYHDIREDKIDIELALLIVRGSGVPLSGQ</sequence>
<organism evidence="1 2">
    <name type="scientific">Sphingomonas chungangi</name>
    <dbReference type="NCBI Taxonomy" id="2683589"/>
    <lineage>
        <taxon>Bacteria</taxon>
        <taxon>Pseudomonadati</taxon>
        <taxon>Pseudomonadota</taxon>
        <taxon>Alphaproteobacteria</taxon>
        <taxon>Sphingomonadales</taxon>
        <taxon>Sphingomonadaceae</taxon>
        <taxon>Sphingomonas</taxon>
    </lineage>
</organism>
<comment type="caution">
    <text evidence="1">The sequence shown here is derived from an EMBL/GenBank/DDBJ whole genome shotgun (WGS) entry which is preliminary data.</text>
</comment>
<name>A0A838L7K0_9SPHN</name>
<protein>
    <submittedName>
        <fullName evidence="1">Uncharacterized protein</fullName>
    </submittedName>
</protein>
<dbReference type="EMBL" id="JACEIB010000006">
    <property type="protein sequence ID" value="MBA2934489.1"/>
    <property type="molecule type" value="Genomic_DNA"/>
</dbReference>
<dbReference type="Proteomes" id="UP000570166">
    <property type="component" value="Unassembled WGS sequence"/>
</dbReference>
<evidence type="ECO:0000313" key="1">
    <source>
        <dbReference type="EMBL" id="MBA2934489.1"/>
    </source>
</evidence>
<dbReference type="RefSeq" id="WP_181638840.1">
    <property type="nucleotide sequence ID" value="NZ_JACEIB010000006.1"/>
</dbReference>
<reference evidence="1 2" key="1">
    <citation type="submission" date="2020-07" db="EMBL/GenBank/DDBJ databases">
        <authorList>
            <person name="Sun Q."/>
        </authorList>
    </citation>
    <scope>NUCLEOTIDE SEQUENCE [LARGE SCALE GENOMIC DNA]</scope>
    <source>
        <strain evidence="1 2">CGMCC 1.13654</strain>
    </source>
</reference>
<gene>
    <name evidence="1" type="ORF">HZF05_10310</name>
</gene>
<evidence type="ECO:0000313" key="2">
    <source>
        <dbReference type="Proteomes" id="UP000570166"/>
    </source>
</evidence>
<accession>A0A838L7K0</accession>
<keyword evidence="2" id="KW-1185">Reference proteome</keyword>
<proteinExistence type="predicted"/>
<dbReference type="AlphaFoldDB" id="A0A838L7K0"/>